<comment type="subunit">
    <text evidence="9">Homodimer.</text>
</comment>
<dbReference type="Gene3D" id="1.10.357.20">
    <property type="entry name" value="SLC41 divalent cation transporters, integral membrane domain"/>
    <property type="match status" value="1"/>
</dbReference>
<dbReference type="SUPFAM" id="SSF54631">
    <property type="entry name" value="CBS-domain pair"/>
    <property type="match status" value="1"/>
</dbReference>
<keyword evidence="4 9" id="KW-0812">Transmembrane</keyword>
<evidence type="ECO:0000256" key="3">
    <source>
        <dbReference type="ARBA" id="ARBA00022448"/>
    </source>
</evidence>
<gene>
    <name evidence="11" type="primary">mgtE</name>
    <name evidence="11" type="ORF">NE646_04015</name>
</gene>
<dbReference type="Pfam" id="PF03448">
    <property type="entry name" value="MgtE_N"/>
    <property type="match status" value="1"/>
</dbReference>
<dbReference type="PANTHER" id="PTHR43773:SF1">
    <property type="entry name" value="MAGNESIUM TRANSPORTER MGTE"/>
    <property type="match status" value="1"/>
</dbReference>
<organism evidence="11 12">
    <name type="scientific">Bittarella massiliensis</name>
    <name type="common">ex Durand et al. 2017</name>
    <dbReference type="NCBI Taxonomy" id="1720313"/>
    <lineage>
        <taxon>Bacteria</taxon>
        <taxon>Bacillati</taxon>
        <taxon>Bacillota</taxon>
        <taxon>Clostridia</taxon>
        <taxon>Eubacteriales</taxon>
        <taxon>Oscillospiraceae</taxon>
        <taxon>Bittarella (ex Durand et al. 2017)</taxon>
    </lineage>
</organism>
<protein>
    <recommendedName>
        <fullName evidence="9">Magnesium transporter MgtE</fullName>
    </recommendedName>
</protein>
<dbReference type="RefSeq" id="WP_243164316.1">
    <property type="nucleotide sequence ID" value="NZ_JACMSD010000002.1"/>
</dbReference>
<evidence type="ECO:0000256" key="2">
    <source>
        <dbReference type="ARBA" id="ARBA00009749"/>
    </source>
</evidence>
<dbReference type="GO" id="GO:0015095">
    <property type="term" value="F:magnesium ion transmembrane transporter activity"/>
    <property type="evidence" value="ECO:0007669"/>
    <property type="project" value="UniProtKB-UniRule"/>
</dbReference>
<feature type="transmembrane region" description="Helical" evidence="9">
    <location>
        <begin position="411"/>
        <end position="437"/>
    </location>
</feature>
<keyword evidence="7 9" id="KW-0472">Membrane</keyword>
<accession>A0AAW5KDS0</accession>
<dbReference type="InterPro" id="IPR036739">
    <property type="entry name" value="SLC41_membr_dom_sf"/>
</dbReference>
<dbReference type="GO" id="GO:0046872">
    <property type="term" value="F:metal ion binding"/>
    <property type="evidence" value="ECO:0007669"/>
    <property type="project" value="UniProtKB-KW"/>
</dbReference>
<dbReference type="InterPro" id="IPR000644">
    <property type="entry name" value="CBS_dom"/>
</dbReference>
<evidence type="ECO:0000256" key="8">
    <source>
        <dbReference type="PROSITE-ProRule" id="PRU00703"/>
    </source>
</evidence>
<dbReference type="SMART" id="SM00924">
    <property type="entry name" value="MgtE_N"/>
    <property type="match status" value="1"/>
</dbReference>
<feature type="transmembrane region" description="Helical" evidence="9">
    <location>
        <begin position="346"/>
        <end position="366"/>
    </location>
</feature>
<dbReference type="CDD" id="cd04606">
    <property type="entry name" value="CBS_pair_Mg_transporter"/>
    <property type="match status" value="1"/>
</dbReference>
<comment type="function">
    <text evidence="9">Acts as a magnesium transporter.</text>
</comment>
<dbReference type="Pfam" id="PF01769">
    <property type="entry name" value="MgtE"/>
    <property type="match status" value="1"/>
</dbReference>
<evidence type="ECO:0000256" key="6">
    <source>
        <dbReference type="ARBA" id="ARBA00022989"/>
    </source>
</evidence>
<dbReference type="InterPro" id="IPR006667">
    <property type="entry name" value="SLC41_membr_dom"/>
</dbReference>
<dbReference type="AlphaFoldDB" id="A0AAW5KDS0"/>
<reference evidence="11" key="1">
    <citation type="submission" date="2022-06" db="EMBL/GenBank/DDBJ databases">
        <title>Isolation of gut microbiota from human fecal samples.</title>
        <authorList>
            <person name="Pamer E.G."/>
            <person name="Barat B."/>
            <person name="Waligurski E."/>
            <person name="Medina S."/>
            <person name="Paddock L."/>
            <person name="Mostad J."/>
        </authorList>
    </citation>
    <scope>NUCLEOTIDE SEQUENCE</scope>
    <source>
        <strain evidence="11">DFI.7.96</strain>
    </source>
</reference>
<keyword evidence="9" id="KW-0479">Metal-binding</keyword>
<comment type="caution">
    <text evidence="9">Lacks conserved residue(s) required for the propagation of feature annotation.</text>
</comment>
<comment type="caution">
    <text evidence="11">The sequence shown here is derived from an EMBL/GenBank/DDBJ whole genome shotgun (WGS) entry which is preliminary data.</text>
</comment>
<evidence type="ECO:0000256" key="1">
    <source>
        <dbReference type="ARBA" id="ARBA00004141"/>
    </source>
</evidence>
<dbReference type="EMBL" id="JANGAB010000002">
    <property type="protein sequence ID" value="MCQ4948834.1"/>
    <property type="molecule type" value="Genomic_DNA"/>
</dbReference>
<dbReference type="GO" id="GO:0005886">
    <property type="term" value="C:plasma membrane"/>
    <property type="evidence" value="ECO:0007669"/>
    <property type="project" value="UniProtKB-SubCell"/>
</dbReference>
<dbReference type="NCBIfam" id="TIGR00400">
    <property type="entry name" value="mgtE"/>
    <property type="match status" value="1"/>
</dbReference>
<feature type="transmembrane region" description="Helical" evidence="9">
    <location>
        <begin position="272"/>
        <end position="289"/>
    </location>
</feature>
<keyword evidence="8" id="KW-0129">CBS domain</keyword>
<evidence type="ECO:0000313" key="12">
    <source>
        <dbReference type="Proteomes" id="UP001205063"/>
    </source>
</evidence>
<dbReference type="Pfam" id="PF00571">
    <property type="entry name" value="CBS"/>
    <property type="match status" value="1"/>
</dbReference>
<dbReference type="InterPro" id="IPR006669">
    <property type="entry name" value="MgtE_transporter"/>
</dbReference>
<keyword evidence="5 9" id="KW-0460">Magnesium</keyword>
<keyword evidence="3 9" id="KW-0813">Transport</keyword>
<name>A0AAW5KDS0_9FIRM</name>
<dbReference type="InterPro" id="IPR038076">
    <property type="entry name" value="MgtE_N_sf"/>
</dbReference>
<dbReference type="InterPro" id="IPR046342">
    <property type="entry name" value="CBS_dom_sf"/>
</dbReference>
<evidence type="ECO:0000259" key="10">
    <source>
        <dbReference type="PROSITE" id="PS51371"/>
    </source>
</evidence>
<dbReference type="PROSITE" id="PS51371">
    <property type="entry name" value="CBS"/>
    <property type="match status" value="1"/>
</dbReference>
<evidence type="ECO:0000313" key="11">
    <source>
        <dbReference type="EMBL" id="MCQ4948834.1"/>
    </source>
</evidence>
<proteinExistence type="inferred from homology"/>
<dbReference type="SUPFAM" id="SSF161093">
    <property type="entry name" value="MgtE membrane domain-like"/>
    <property type="match status" value="1"/>
</dbReference>
<dbReference type="SUPFAM" id="SSF158791">
    <property type="entry name" value="MgtE N-terminal domain-like"/>
    <property type="match status" value="1"/>
</dbReference>
<dbReference type="InterPro" id="IPR006668">
    <property type="entry name" value="Mg_transptr_MgtE_intracell_dom"/>
</dbReference>
<comment type="subcellular location">
    <subcellularLocation>
        <location evidence="9">Cell membrane</location>
        <topology evidence="9">Multi-pass membrane protein</topology>
    </subcellularLocation>
    <subcellularLocation>
        <location evidence="1">Membrane</location>
        <topology evidence="1">Multi-pass membrane protein</topology>
    </subcellularLocation>
</comment>
<dbReference type="PANTHER" id="PTHR43773">
    <property type="entry name" value="MAGNESIUM TRANSPORTER MGTE"/>
    <property type="match status" value="1"/>
</dbReference>
<dbReference type="Gene3D" id="1.25.60.10">
    <property type="entry name" value="MgtE N-terminal domain-like"/>
    <property type="match status" value="1"/>
</dbReference>
<comment type="similarity">
    <text evidence="2 9">Belongs to the SLC41A transporter family.</text>
</comment>
<dbReference type="Gene3D" id="3.10.580.10">
    <property type="entry name" value="CBS-domain"/>
    <property type="match status" value="1"/>
</dbReference>
<feature type="domain" description="CBS" evidence="10">
    <location>
        <begin position="188"/>
        <end position="244"/>
    </location>
</feature>
<evidence type="ECO:0000256" key="7">
    <source>
        <dbReference type="ARBA" id="ARBA00023136"/>
    </source>
</evidence>
<evidence type="ECO:0000256" key="9">
    <source>
        <dbReference type="RuleBase" id="RU362011"/>
    </source>
</evidence>
<sequence length="439" mass="48657">MVEERQFSQARTLLLDENPVDIAELFEEMPENTLVLLFRLMPKETASEVFSHLDSDVQQRIVEGVTDKELATILDELFFDDTVDFIEEMPANLVKRVLKNTDPATRRLINQVLKYPEDSAGSLMTLEFMELKKDETVAQAIVDIRRNSLEKETIETCFVTSATRVLEGTVTLQNILTSRDDTAIQEIVDKDIFSVSTTEDQSVVADLFKKYELLSMPVVDSENRLVGVITIDDVLDVIEEENSEDIYIMGAVTPSEDSYLKSSVFELAKHRILWLLVLMISASITGFIIRRFDEVLSSMVLLAAYIPMLMDTGGNAGSQSATMIIRGLALGEIKTRDAFKIIRKEFAISLLVGSVLAVVNLGKLLFLDRVSLMVAVTICISLFCTVIVAKICGGLLPILAEKCKVDPAIMASPLITTIVDAVSLTIYFVLATAILHIGG</sequence>
<keyword evidence="6 9" id="KW-1133">Transmembrane helix</keyword>
<evidence type="ECO:0000256" key="4">
    <source>
        <dbReference type="ARBA" id="ARBA00022692"/>
    </source>
</evidence>
<keyword evidence="9" id="KW-1003">Cell membrane</keyword>
<feature type="transmembrane region" description="Helical" evidence="9">
    <location>
        <begin position="372"/>
        <end position="399"/>
    </location>
</feature>
<dbReference type="Proteomes" id="UP001205063">
    <property type="component" value="Unassembled WGS sequence"/>
</dbReference>
<evidence type="ECO:0000256" key="5">
    <source>
        <dbReference type="ARBA" id="ARBA00022842"/>
    </source>
</evidence>
<dbReference type="SMART" id="SM00116">
    <property type="entry name" value="CBS"/>
    <property type="match status" value="1"/>
</dbReference>